<sequence>MKKIVVTLSLLTALTSISSIAYADLHGRDALWLGGFSENVLEDFDYWESSTIDTYNLDDETANARLVFENQVNNEIGSDFNFWRVNSSGDAELRYYANDYTDDWYGLMTPYKINSSDNYVEAQFGDQWDRAKIQLNYELMDNDGMTAANRDWTVLHETGHVFSLKHNPEADSVMRTVETSFWGNPIFFDYDEFTQLDLDNLDYRY</sequence>
<dbReference type="Proteomes" id="UP000269573">
    <property type="component" value="Unassembled WGS sequence"/>
</dbReference>
<gene>
    <name evidence="2" type="ORF">EDM59_19740</name>
</gene>
<dbReference type="GO" id="GO:0008237">
    <property type="term" value="F:metallopeptidase activity"/>
    <property type="evidence" value="ECO:0007669"/>
    <property type="project" value="InterPro"/>
</dbReference>
<evidence type="ECO:0000313" key="3">
    <source>
        <dbReference type="Proteomes" id="UP000269573"/>
    </source>
</evidence>
<evidence type="ECO:0000313" key="2">
    <source>
        <dbReference type="EMBL" id="RNB83267.1"/>
    </source>
</evidence>
<proteinExistence type="predicted"/>
<protein>
    <recommendedName>
        <fullName evidence="4">Peptidase M10 metallopeptidase domain-containing protein</fullName>
    </recommendedName>
</protein>
<evidence type="ECO:0008006" key="4">
    <source>
        <dbReference type="Google" id="ProtNLM"/>
    </source>
</evidence>
<dbReference type="SUPFAM" id="SSF55486">
    <property type="entry name" value="Metalloproteases ('zincins'), catalytic domain"/>
    <property type="match status" value="1"/>
</dbReference>
<dbReference type="Gene3D" id="3.40.390.10">
    <property type="entry name" value="Collagenase (Catalytic Domain)"/>
    <property type="match status" value="1"/>
</dbReference>
<comment type="caution">
    <text evidence="2">The sequence shown here is derived from an EMBL/GenBank/DDBJ whole genome shotgun (WGS) entry which is preliminary data.</text>
</comment>
<keyword evidence="1" id="KW-0732">Signal</keyword>
<feature type="chain" id="PRO_5017973001" description="Peptidase M10 metallopeptidase domain-containing protein" evidence="1">
    <location>
        <begin position="24"/>
        <end position="205"/>
    </location>
</feature>
<reference evidence="2 3" key="1">
    <citation type="submission" date="2018-10" db="EMBL/GenBank/DDBJ databases">
        <title>Phylogenomics of Brevibacillus.</title>
        <authorList>
            <person name="Dunlap C."/>
        </authorList>
    </citation>
    <scope>NUCLEOTIDE SEQUENCE [LARGE SCALE GENOMIC DNA]</scope>
    <source>
        <strain evidence="2 3">JCM 15774</strain>
    </source>
</reference>
<feature type="signal peptide" evidence="1">
    <location>
        <begin position="1"/>
        <end position="23"/>
    </location>
</feature>
<dbReference type="InterPro" id="IPR024079">
    <property type="entry name" value="MetalloPept_cat_dom_sf"/>
</dbReference>
<dbReference type="RefSeq" id="WP_122925188.1">
    <property type="nucleotide sequence ID" value="NZ_RHHU01000011.1"/>
</dbReference>
<organism evidence="2 3">
    <name type="scientific">Brevibacillus nitrificans</name>
    <dbReference type="NCBI Taxonomy" id="651560"/>
    <lineage>
        <taxon>Bacteria</taxon>
        <taxon>Bacillati</taxon>
        <taxon>Bacillota</taxon>
        <taxon>Bacilli</taxon>
        <taxon>Bacillales</taxon>
        <taxon>Paenibacillaceae</taxon>
        <taxon>Brevibacillus</taxon>
    </lineage>
</organism>
<dbReference type="EMBL" id="RHHU01000011">
    <property type="protein sequence ID" value="RNB83267.1"/>
    <property type="molecule type" value="Genomic_DNA"/>
</dbReference>
<name>A0A3M8D798_9BACL</name>
<accession>A0A3M8D798</accession>
<keyword evidence="3" id="KW-1185">Reference proteome</keyword>
<evidence type="ECO:0000256" key="1">
    <source>
        <dbReference type="SAM" id="SignalP"/>
    </source>
</evidence>
<dbReference type="AlphaFoldDB" id="A0A3M8D798"/>